<dbReference type="AlphaFoldDB" id="A0A6C0J4T4"/>
<organism evidence="1">
    <name type="scientific">viral metagenome</name>
    <dbReference type="NCBI Taxonomy" id="1070528"/>
    <lineage>
        <taxon>unclassified sequences</taxon>
        <taxon>metagenomes</taxon>
        <taxon>organismal metagenomes</taxon>
    </lineage>
</organism>
<evidence type="ECO:0008006" key="2">
    <source>
        <dbReference type="Google" id="ProtNLM"/>
    </source>
</evidence>
<proteinExistence type="predicted"/>
<reference evidence="1" key="1">
    <citation type="journal article" date="2020" name="Nature">
        <title>Giant virus diversity and host interactions through global metagenomics.</title>
        <authorList>
            <person name="Schulz F."/>
            <person name="Roux S."/>
            <person name="Paez-Espino D."/>
            <person name="Jungbluth S."/>
            <person name="Walsh D.A."/>
            <person name="Denef V.J."/>
            <person name="McMahon K.D."/>
            <person name="Konstantinidis K.T."/>
            <person name="Eloe-Fadrosh E.A."/>
            <person name="Kyrpides N.C."/>
            <person name="Woyke T."/>
        </authorList>
    </citation>
    <scope>NUCLEOTIDE SEQUENCE</scope>
    <source>
        <strain evidence="1">GVMAG-M-3300025860-20</strain>
    </source>
</reference>
<sequence>MFSFPNIQIIFIQLNTVINGIIKLNNKVKYILSKVDYISQPSKDETFYNCNTIEELFNTNIPDEYFDIIIVDGIHRVNCAYASLNKLKKGGILILDDSNRIENPASDGSYMPIKILMDGCEEYKFRSSNRNTDYWIKSF</sequence>
<dbReference type="SUPFAM" id="SSF53335">
    <property type="entry name" value="S-adenosyl-L-methionine-dependent methyltransferases"/>
    <property type="match status" value="1"/>
</dbReference>
<name>A0A6C0J4T4_9ZZZZ</name>
<accession>A0A6C0J4T4</accession>
<dbReference type="EMBL" id="MN740328">
    <property type="protein sequence ID" value="QHU00679.1"/>
    <property type="molecule type" value="Genomic_DNA"/>
</dbReference>
<dbReference type="InterPro" id="IPR029063">
    <property type="entry name" value="SAM-dependent_MTases_sf"/>
</dbReference>
<dbReference type="Gene3D" id="3.40.50.150">
    <property type="entry name" value="Vaccinia Virus protein VP39"/>
    <property type="match status" value="1"/>
</dbReference>
<evidence type="ECO:0000313" key="1">
    <source>
        <dbReference type="EMBL" id="QHU00679.1"/>
    </source>
</evidence>
<protein>
    <recommendedName>
        <fullName evidence="2">Methyltransferase</fullName>
    </recommendedName>
</protein>